<feature type="domain" description="Histidine kinase" evidence="6">
    <location>
        <begin position="299"/>
        <end position="472"/>
    </location>
</feature>
<organism evidence="7 8">
    <name type="scientific">Patulibacter medicamentivorans</name>
    <dbReference type="NCBI Taxonomy" id="1097667"/>
    <lineage>
        <taxon>Bacteria</taxon>
        <taxon>Bacillati</taxon>
        <taxon>Actinomycetota</taxon>
        <taxon>Thermoleophilia</taxon>
        <taxon>Solirubrobacterales</taxon>
        <taxon>Patulibacteraceae</taxon>
        <taxon>Patulibacter</taxon>
    </lineage>
</organism>
<dbReference type="PROSITE" id="PS50109">
    <property type="entry name" value="HIS_KIN"/>
    <property type="match status" value="1"/>
</dbReference>
<keyword evidence="8" id="KW-1185">Reference proteome</keyword>
<feature type="domain" description="Cyclic nucleotide-binding" evidence="5">
    <location>
        <begin position="22"/>
        <end position="141"/>
    </location>
</feature>
<proteinExistence type="predicted"/>
<evidence type="ECO:0000313" key="7">
    <source>
        <dbReference type="EMBL" id="EHN09285.1"/>
    </source>
</evidence>
<dbReference type="GO" id="GO:0000160">
    <property type="term" value="P:phosphorelay signal transduction system"/>
    <property type="evidence" value="ECO:0007669"/>
    <property type="project" value="UniProtKB-KW"/>
</dbReference>
<dbReference type="GO" id="GO:0004673">
    <property type="term" value="F:protein histidine kinase activity"/>
    <property type="evidence" value="ECO:0007669"/>
    <property type="project" value="UniProtKB-EC"/>
</dbReference>
<dbReference type="PRINTS" id="PR00344">
    <property type="entry name" value="BCTRLSENSOR"/>
</dbReference>
<dbReference type="Pfam" id="PF02518">
    <property type="entry name" value="HATPase_c"/>
    <property type="match status" value="1"/>
</dbReference>
<dbReference type="SUPFAM" id="SSF51206">
    <property type="entry name" value="cAMP-binding domain-like"/>
    <property type="match status" value="1"/>
</dbReference>
<dbReference type="InterPro" id="IPR003594">
    <property type="entry name" value="HATPase_dom"/>
</dbReference>
<keyword evidence="3 7" id="KW-0418">Kinase</keyword>
<name>H0EAF8_9ACTN</name>
<dbReference type="EC" id="2.7.13.3" evidence="2"/>
<keyword evidence="4" id="KW-0902">Two-component regulatory system</keyword>
<dbReference type="Gene3D" id="1.10.287.130">
    <property type="match status" value="1"/>
</dbReference>
<dbReference type="PROSITE" id="PS50042">
    <property type="entry name" value="CNMP_BINDING_3"/>
    <property type="match status" value="1"/>
</dbReference>
<evidence type="ECO:0000256" key="4">
    <source>
        <dbReference type="ARBA" id="ARBA00023012"/>
    </source>
</evidence>
<dbReference type="PANTHER" id="PTHR43065:SF48">
    <property type="entry name" value="HISTIDINE KINASE"/>
    <property type="match status" value="1"/>
</dbReference>
<dbReference type="OrthoDB" id="9786919at2"/>
<dbReference type="InterPro" id="IPR036890">
    <property type="entry name" value="HATPase_C_sf"/>
</dbReference>
<dbReference type="PANTHER" id="PTHR43065">
    <property type="entry name" value="SENSOR HISTIDINE KINASE"/>
    <property type="match status" value="1"/>
</dbReference>
<evidence type="ECO:0000259" key="5">
    <source>
        <dbReference type="PROSITE" id="PS50042"/>
    </source>
</evidence>
<protein>
    <recommendedName>
        <fullName evidence="2">histidine kinase</fullName>
        <ecNumber evidence="2">2.7.13.3</ecNumber>
    </recommendedName>
</protein>
<evidence type="ECO:0000256" key="1">
    <source>
        <dbReference type="ARBA" id="ARBA00000085"/>
    </source>
</evidence>
<dbReference type="CDD" id="cd00038">
    <property type="entry name" value="CAP_ED"/>
    <property type="match status" value="1"/>
</dbReference>
<dbReference type="InterPro" id="IPR004358">
    <property type="entry name" value="Sig_transdc_His_kin-like_C"/>
</dbReference>
<dbReference type="Gene3D" id="2.60.120.10">
    <property type="entry name" value="Jelly Rolls"/>
    <property type="match status" value="1"/>
</dbReference>
<dbReference type="InterPro" id="IPR005467">
    <property type="entry name" value="His_kinase_dom"/>
</dbReference>
<dbReference type="AlphaFoldDB" id="H0EAF8"/>
<dbReference type="RefSeq" id="WP_007578287.1">
    <property type="nucleotide sequence ID" value="NZ_AGUD01000295.1"/>
</dbReference>
<evidence type="ECO:0000259" key="6">
    <source>
        <dbReference type="PROSITE" id="PS50109"/>
    </source>
</evidence>
<comment type="caution">
    <text evidence="7">The sequence shown here is derived from an EMBL/GenBank/DDBJ whole genome shotgun (WGS) entry which is preliminary data.</text>
</comment>
<sequence>MGDDFSDDGVPATVEQLRAVDLFDGLDDAQLAAWASVARVQEVPAGTVLAEQGRQPAGVHLLLRGSVQNWLVEGERSEPIGRQQAPTWMGAVAVIIDGAHAVRMQVEEPSLVALLPADEFRRITYEQPLVRERVMSKVSPVVHRIAAVEQNRERLAALGTMAAGLAHELNNPAAAARRAAADMAEAIETVNGALISLVAAGVERAEAAQLIELQQQAVQRSASCSALDALDAADAEDELRDALEDAGVGEAWRIVEPLARARVDAAWLERVRGLAGEATDAVVRWVAATLSAQGLARELQESTARMSELVGAVKSYAYVDRGEVVQVDVHEGLETTLTVLGHKLKQTAIEVVRDYDRTLPPLMVRGPELNQVWTNLLDNAIQALGERGTITLATRRDGPCALIEISDDGPGMPPEVRDRVFESFFTTKDVGQGTGLGLTTARSIVVDRHHGSMTVDSEPGRTTFHVWIPFESAADDETLIPVEPNAA</sequence>
<dbReference type="InterPro" id="IPR014710">
    <property type="entry name" value="RmlC-like_jellyroll"/>
</dbReference>
<reference evidence="7 8" key="1">
    <citation type="journal article" date="2013" name="Biodegradation">
        <title>Quantitative proteomic analysis of ibuprofen-degrading Patulibacter sp. strain I11.</title>
        <authorList>
            <person name="Almeida B."/>
            <person name="Kjeldal H."/>
            <person name="Lolas I."/>
            <person name="Knudsen A.D."/>
            <person name="Carvalho G."/>
            <person name="Nielsen K.L."/>
            <person name="Barreto Crespo M.T."/>
            <person name="Stensballe A."/>
            <person name="Nielsen J.L."/>
        </authorList>
    </citation>
    <scope>NUCLEOTIDE SEQUENCE [LARGE SCALE GENOMIC DNA]</scope>
    <source>
        <strain evidence="7 8">I11</strain>
    </source>
</reference>
<accession>H0EAF8</accession>
<dbReference type="InterPro" id="IPR018490">
    <property type="entry name" value="cNMP-bd_dom_sf"/>
</dbReference>
<evidence type="ECO:0000313" key="8">
    <source>
        <dbReference type="Proteomes" id="UP000005143"/>
    </source>
</evidence>
<dbReference type="PATRIC" id="fig|1097667.3.peg.3797"/>
<dbReference type="Pfam" id="PF00027">
    <property type="entry name" value="cNMP_binding"/>
    <property type="match status" value="1"/>
</dbReference>
<gene>
    <name evidence="7" type="ORF">PAI11_38320</name>
</gene>
<dbReference type="SUPFAM" id="SSF55874">
    <property type="entry name" value="ATPase domain of HSP90 chaperone/DNA topoisomerase II/histidine kinase"/>
    <property type="match status" value="1"/>
</dbReference>
<dbReference type="SMART" id="SM00387">
    <property type="entry name" value="HATPase_c"/>
    <property type="match status" value="1"/>
</dbReference>
<dbReference type="EMBL" id="AGUD01000295">
    <property type="protein sequence ID" value="EHN09285.1"/>
    <property type="molecule type" value="Genomic_DNA"/>
</dbReference>
<evidence type="ECO:0000256" key="3">
    <source>
        <dbReference type="ARBA" id="ARBA00022777"/>
    </source>
</evidence>
<dbReference type="Gene3D" id="3.30.565.10">
    <property type="entry name" value="Histidine kinase-like ATPase, C-terminal domain"/>
    <property type="match status" value="1"/>
</dbReference>
<keyword evidence="3 7" id="KW-0808">Transferase</keyword>
<dbReference type="Proteomes" id="UP000005143">
    <property type="component" value="Unassembled WGS sequence"/>
</dbReference>
<dbReference type="InterPro" id="IPR000595">
    <property type="entry name" value="cNMP-bd_dom"/>
</dbReference>
<evidence type="ECO:0000256" key="2">
    <source>
        <dbReference type="ARBA" id="ARBA00012438"/>
    </source>
</evidence>
<comment type="catalytic activity">
    <reaction evidence="1">
        <text>ATP + protein L-histidine = ADP + protein N-phospho-L-histidine.</text>
        <dbReference type="EC" id="2.7.13.3"/>
    </reaction>
</comment>